<proteinExistence type="predicted"/>
<feature type="transmembrane region" description="Helical" evidence="2">
    <location>
        <begin position="145"/>
        <end position="163"/>
    </location>
</feature>
<dbReference type="Pfam" id="PF00174">
    <property type="entry name" value="Oxidored_molyb"/>
    <property type="match status" value="1"/>
</dbReference>
<dbReference type="GO" id="GO:0006790">
    <property type="term" value="P:sulfur compound metabolic process"/>
    <property type="evidence" value="ECO:0007669"/>
    <property type="project" value="TreeGrafter"/>
</dbReference>
<evidence type="ECO:0000256" key="2">
    <source>
        <dbReference type="SAM" id="Phobius"/>
    </source>
</evidence>
<dbReference type="RefSeq" id="WP_246061000.1">
    <property type="nucleotide sequence ID" value="NZ_BAAAPR010000018.1"/>
</dbReference>
<keyword evidence="2" id="KW-0812">Transmembrane</keyword>
<feature type="region of interest" description="Disordered" evidence="1">
    <location>
        <begin position="1"/>
        <end position="24"/>
    </location>
</feature>
<feature type="compositionally biased region" description="Low complexity" evidence="1">
    <location>
        <begin position="1"/>
        <end position="12"/>
    </location>
</feature>
<name>A0A542DVM8_9MICO</name>
<dbReference type="InterPro" id="IPR014756">
    <property type="entry name" value="Ig_E-set"/>
</dbReference>
<dbReference type="SUPFAM" id="SSF56524">
    <property type="entry name" value="Oxidoreductase molybdopterin-binding domain"/>
    <property type="match status" value="1"/>
</dbReference>
<dbReference type="SUPFAM" id="SSF81296">
    <property type="entry name" value="E set domains"/>
    <property type="match status" value="1"/>
</dbReference>
<keyword evidence="2" id="KW-1133">Transmembrane helix</keyword>
<gene>
    <name evidence="4" type="ORF">FB458_0200</name>
</gene>
<dbReference type="PANTHER" id="PTHR19372:SF7">
    <property type="entry name" value="SULFITE OXIDASE, MITOCHONDRIAL"/>
    <property type="match status" value="1"/>
</dbReference>
<dbReference type="Gene3D" id="3.90.420.10">
    <property type="entry name" value="Oxidoreductase, molybdopterin-binding domain"/>
    <property type="match status" value="1"/>
</dbReference>
<dbReference type="PANTHER" id="PTHR19372">
    <property type="entry name" value="SULFITE REDUCTASE"/>
    <property type="match status" value="1"/>
</dbReference>
<evidence type="ECO:0000259" key="3">
    <source>
        <dbReference type="Pfam" id="PF00174"/>
    </source>
</evidence>
<protein>
    <submittedName>
        <fullName evidence="4">DMSO/TMAO reductase YedYZ molybdopterin-dependent catalytic subunit</fullName>
    </submittedName>
</protein>
<feature type="transmembrane region" description="Helical" evidence="2">
    <location>
        <begin position="122"/>
        <end position="139"/>
    </location>
</feature>
<evidence type="ECO:0000313" key="5">
    <source>
        <dbReference type="Proteomes" id="UP000317893"/>
    </source>
</evidence>
<sequence length="528" mass="54915">MATTTSAPQTPDTTPPPTPRDGDARGHWWVAALDGLVAGAVAVGLASLLGGVMTWSGLSQGTPSPLSALAGAFIDRTPPWLKNLAVSTFGTHDKTALLVGMVVVLVLVSAAAGVLARRALTAGLVLLVVGGVLAAGAVVSRPDSGGADVVPTFVGVLAGIVVLRSLVTTRRRDPWGTSGLTRRRVLLGAGGLLGVLLGSRLDSGVGSASASRAATPVPKAADPAPAVTGAQLDVPGVSPYVVPNGDFYRIDTAFVVPHLDASSWSLKVTGEVEQEVSLDWATLAQKPMVDRYITLTCVSNEVGGDLVGNARWTGWPVRELLAMARPKDGADMVLSTSSDGWTAGTPLTALTDERDALLAVAMNGEPLPFEHGFPVRLVVPGLYGYVSATKWVTELKVTRFSQDEGYWTPRGWSAKGPIKTASRIDVPQDGTRVSAGTVAVAGVAWAQHRGISKVELQVDGGDWRAARLAAEPTVDAWRQWVYEWPATSGQHTLAVRAYDAAGQPQPATPAPPDPDGAQGYHSIQVTVA</sequence>
<dbReference type="EMBL" id="VFMN01000001">
    <property type="protein sequence ID" value="TQJ07147.1"/>
    <property type="molecule type" value="Genomic_DNA"/>
</dbReference>
<dbReference type="GO" id="GO:0008482">
    <property type="term" value="F:sulfite oxidase activity"/>
    <property type="evidence" value="ECO:0007669"/>
    <property type="project" value="TreeGrafter"/>
</dbReference>
<comment type="caution">
    <text evidence="4">The sequence shown here is derived from an EMBL/GenBank/DDBJ whole genome shotgun (WGS) entry which is preliminary data.</text>
</comment>
<feature type="domain" description="Oxidoreductase molybdopterin-binding" evidence="3">
    <location>
        <begin position="255"/>
        <end position="407"/>
    </location>
</feature>
<dbReference type="AlphaFoldDB" id="A0A542DVM8"/>
<accession>A0A542DVM8</accession>
<keyword evidence="5" id="KW-1185">Reference proteome</keyword>
<dbReference type="InterPro" id="IPR000572">
    <property type="entry name" value="OxRdtase_Mopterin-bd_dom"/>
</dbReference>
<reference evidence="4 5" key="1">
    <citation type="submission" date="2019-06" db="EMBL/GenBank/DDBJ databases">
        <title>Sequencing the genomes of 1000 actinobacteria strains.</title>
        <authorList>
            <person name="Klenk H.-P."/>
        </authorList>
    </citation>
    <scope>NUCLEOTIDE SEQUENCE [LARGE SCALE GENOMIC DNA]</scope>
    <source>
        <strain evidence="4 5">DSM 18607</strain>
    </source>
</reference>
<organism evidence="4 5">
    <name type="scientific">Lapillicoccus jejuensis</name>
    <dbReference type="NCBI Taxonomy" id="402171"/>
    <lineage>
        <taxon>Bacteria</taxon>
        <taxon>Bacillati</taxon>
        <taxon>Actinomycetota</taxon>
        <taxon>Actinomycetes</taxon>
        <taxon>Micrococcales</taxon>
        <taxon>Intrasporangiaceae</taxon>
        <taxon>Lapillicoccus</taxon>
    </lineage>
</organism>
<evidence type="ECO:0000256" key="1">
    <source>
        <dbReference type="SAM" id="MobiDB-lite"/>
    </source>
</evidence>
<dbReference type="GO" id="GO:0043546">
    <property type="term" value="F:molybdopterin cofactor binding"/>
    <property type="evidence" value="ECO:0007669"/>
    <property type="project" value="TreeGrafter"/>
</dbReference>
<keyword evidence="2" id="KW-0472">Membrane</keyword>
<dbReference type="Pfam" id="PF17957">
    <property type="entry name" value="Big_7"/>
    <property type="match status" value="1"/>
</dbReference>
<dbReference type="Proteomes" id="UP000317893">
    <property type="component" value="Unassembled WGS sequence"/>
</dbReference>
<dbReference type="InterPro" id="IPR036374">
    <property type="entry name" value="OxRdtase_Mopterin-bd_sf"/>
</dbReference>
<feature type="transmembrane region" description="Helical" evidence="2">
    <location>
        <begin position="28"/>
        <end position="49"/>
    </location>
</feature>
<dbReference type="GO" id="GO:0020037">
    <property type="term" value="F:heme binding"/>
    <property type="evidence" value="ECO:0007669"/>
    <property type="project" value="TreeGrafter"/>
</dbReference>
<feature type="transmembrane region" description="Helical" evidence="2">
    <location>
        <begin position="96"/>
        <end position="115"/>
    </location>
</feature>
<evidence type="ECO:0000313" key="4">
    <source>
        <dbReference type="EMBL" id="TQJ07147.1"/>
    </source>
</evidence>
<dbReference type="Gene3D" id="2.60.40.650">
    <property type="match status" value="1"/>
</dbReference>